<evidence type="ECO:0000313" key="2">
    <source>
        <dbReference type="Proteomes" id="UP000270487"/>
    </source>
</evidence>
<evidence type="ECO:0000313" key="1">
    <source>
        <dbReference type="EMBL" id="VEI76803.1"/>
    </source>
</evidence>
<dbReference type="AlphaFoldDB" id="A0A3S4XN22"/>
<gene>
    <name evidence="1" type="ORF">NCTC13193_05506</name>
</gene>
<reference evidence="1 2" key="1">
    <citation type="submission" date="2018-12" db="EMBL/GenBank/DDBJ databases">
        <authorList>
            <consortium name="Pathogen Informatics"/>
        </authorList>
    </citation>
    <scope>NUCLEOTIDE SEQUENCE [LARGE SCALE GENOMIC DNA]</scope>
    <source>
        <strain evidence="1 2">NCTC13193</strain>
    </source>
</reference>
<dbReference type="EMBL" id="LR134492">
    <property type="protein sequence ID" value="VEI76803.1"/>
    <property type="molecule type" value="Genomic_DNA"/>
</dbReference>
<organism evidence="1 2">
    <name type="scientific">Serratia fonticola</name>
    <dbReference type="NCBI Taxonomy" id="47917"/>
    <lineage>
        <taxon>Bacteria</taxon>
        <taxon>Pseudomonadati</taxon>
        <taxon>Pseudomonadota</taxon>
        <taxon>Gammaproteobacteria</taxon>
        <taxon>Enterobacterales</taxon>
        <taxon>Yersiniaceae</taxon>
        <taxon>Serratia</taxon>
    </lineage>
</organism>
<dbReference type="Proteomes" id="UP000270487">
    <property type="component" value="Chromosome"/>
</dbReference>
<sequence>MRVVVDSKRVNHWLNSILITLCVNGNHFRNELSL</sequence>
<protein>
    <submittedName>
        <fullName evidence="1">Uncharacterized protein</fullName>
    </submittedName>
</protein>
<accession>A0A3S4XN22</accession>
<proteinExistence type="predicted"/>
<name>A0A3S4XN22_SERFO</name>